<reference evidence="2 3" key="1">
    <citation type="submission" date="2021-03" db="EMBL/GenBank/DDBJ databases">
        <title>Fibrella sp. HMF5405 genome sequencing and assembly.</title>
        <authorList>
            <person name="Kang H."/>
            <person name="Kim H."/>
            <person name="Bae S."/>
            <person name="Joh K."/>
        </authorList>
    </citation>
    <scope>NUCLEOTIDE SEQUENCE [LARGE SCALE GENOMIC DNA]</scope>
    <source>
        <strain evidence="2 3">HMF5405</strain>
    </source>
</reference>
<organism evidence="2 3">
    <name type="scientific">Fibrella forsythiae</name>
    <dbReference type="NCBI Taxonomy" id="2817061"/>
    <lineage>
        <taxon>Bacteria</taxon>
        <taxon>Pseudomonadati</taxon>
        <taxon>Bacteroidota</taxon>
        <taxon>Cytophagia</taxon>
        <taxon>Cytophagales</taxon>
        <taxon>Spirosomataceae</taxon>
        <taxon>Fibrella</taxon>
    </lineage>
</organism>
<keyword evidence="3" id="KW-1185">Reference proteome</keyword>
<dbReference type="Gene3D" id="3.40.30.10">
    <property type="entry name" value="Glutaredoxin"/>
    <property type="match status" value="1"/>
</dbReference>
<dbReference type="InterPro" id="IPR011649">
    <property type="entry name" value="KaiB_domain"/>
</dbReference>
<protein>
    <submittedName>
        <fullName evidence="2">Circadian clock KaiB family protein</fullName>
    </submittedName>
</protein>
<dbReference type="InterPro" id="IPR036249">
    <property type="entry name" value="Thioredoxin-like_sf"/>
</dbReference>
<comment type="caution">
    <text evidence="2">The sequence shown here is derived from an EMBL/GenBank/DDBJ whole genome shotgun (WGS) entry which is preliminary data.</text>
</comment>
<evidence type="ECO:0000313" key="2">
    <source>
        <dbReference type="EMBL" id="MBO0953285.1"/>
    </source>
</evidence>
<gene>
    <name evidence="2" type="ORF">J2I46_32245</name>
</gene>
<dbReference type="PANTHER" id="PTHR41709">
    <property type="entry name" value="KAIB-LIKE PROTEIN 1"/>
    <property type="match status" value="1"/>
</dbReference>
<name>A0ABS3JTE1_9BACT</name>
<sequence length="92" mass="10719">MDVEQHPWVHLYTAGNNLRSQRALLNLTRYCERYLRGNYTIHVIDLRVNPQLAQDHQILAVPTLVKVSPLPRRKVIGDLYSEERVRTTLGMP</sequence>
<dbReference type="PANTHER" id="PTHR41709:SF2">
    <property type="entry name" value="CIRCADIAN CLOCK PROTEIN KAIB2"/>
    <property type="match status" value="1"/>
</dbReference>
<dbReference type="SUPFAM" id="SSF52833">
    <property type="entry name" value="Thioredoxin-like"/>
    <property type="match status" value="1"/>
</dbReference>
<proteinExistence type="predicted"/>
<dbReference type="InterPro" id="IPR039022">
    <property type="entry name" value="KaiB-like"/>
</dbReference>
<evidence type="ECO:0000259" key="1">
    <source>
        <dbReference type="SMART" id="SM01248"/>
    </source>
</evidence>
<dbReference type="RefSeq" id="WP_207333236.1">
    <property type="nucleotide sequence ID" value="NZ_JAFMYW010000030.1"/>
</dbReference>
<dbReference type="EMBL" id="JAFMYW010000030">
    <property type="protein sequence ID" value="MBO0953285.1"/>
    <property type="molecule type" value="Genomic_DNA"/>
</dbReference>
<dbReference type="CDD" id="cd02978">
    <property type="entry name" value="KaiB_like"/>
    <property type="match status" value="1"/>
</dbReference>
<evidence type="ECO:0000313" key="3">
    <source>
        <dbReference type="Proteomes" id="UP000664628"/>
    </source>
</evidence>
<feature type="domain" description="KaiB" evidence="1">
    <location>
        <begin position="10"/>
        <end position="91"/>
    </location>
</feature>
<dbReference type="SMART" id="SM01248">
    <property type="entry name" value="KaiB"/>
    <property type="match status" value="1"/>
</dbReference>
<dbReference type="Pfam" id="PF07689">
    <property type="entry name" value="KaiB"/>
    <property type="match status" value="1"/>
</dbReference>
<accession>A0ABS3JTE1</accession>
<dbReference type="Proteomes" id="UP000664628">
    <property type="component" value="Unassembled WGS sequence"/>
</dbReference>